<dbReference type="GO" id="GO:0005634">
    <property type="term" value="C:nucleus"/>
    <property type="evidence" value="ECO:0007669"/>
    <property type="project" value="TreeGrafter"/>
</dbReference>
<name>G4Z0T2_PHYSP</name>
<evidence type="ECO:0000256" key="1">
    <source>
        <dbReference type="ARBA" id="ARBA00022603"/>
    </source>
</evidence>
<feature type="compositionally biased region" description="Polar residues" evidence="7">
    <location>
        <begin position="33"/>
        <end position="46"/>
    </location>
</feature>
<feature type="compositionally biased region" description="Basic and acidic residues" evidence="7">
    <location>
        <begin position="1413"/>
        <end position="1424"/>
    </location>
</feature>
<dbReference type="EMBL" id="JH159152">
    <property type="protein sequence ID" value="EGZ26388.1"/>
    <property type="molecule type" value="Genomic_DNA"/>
</dbReference>
<evidence type="ECO:0000313" key="10">
    <source>
        <dbReference type="EMBL" id="EGZ26388.1"/>
    </source>
</evidence>
<keyword evidence="3" id="KW-0949">S-adenosyl-L-methionine</keyword>
<dbReference type="InterPro" id="IPR045318">
    <property type="entry name" value="EZH1/2-like"/>
</dbReference>
<evidence type="ECO:0008006" key="12">
    <source>
        <dbReference type="Google" id="ProtNLM"/>
    </source>
</evidence>
<evidence type="ECO:0000256" key="5">
    <source>
        <dbReference type="ARBA" id="ARBA00023163"/>
    </source>
</evidence>
<evidence type="ECO:0000256" key="3">
    <source>
        <dbReference type="ARBA" id="ARBA00022691"/>
    </source>
</evidence>
<keyword evidence="5" id="KW-0804">Transcription</keyword>
<feature type="compositionally biased region" description="Acidic residues" evidence="7">
    <location>
        <begin position="76"/>
        <end position="90"/>
    </location>
</feature>
<dbReference type="Proteomes" id="UP000002640">
    <property type="component" value="Unassembled WGS sequence"/>
</dbReference>
<feature type="compositionally biased region" description="Basic and acidic residues" evidence="7">
    <location>
        <begin position="921"/>
        <end position="934"/>
    </location>
</feature>
<proteinExistence type="predicted"/>
<dbReference type="OMA" id="RACHQRK"/>
<feature type="compositionally biased region" description="Basic residues" evidence="7">
    <location>
        <begin position="395"/>
        <end position="423"/>
    </location>
</feature>
<sequence length="1424" mass="157108">MPSPPSSVIVLDDSSDEEATAEASGRRSAPLLVSSSDESDTGQPSQPKKARVASPKFTFAAEPAARKGLSYQSASSEEEPSDTQEDESDASESSAPRGKQKKKMTASQKKKKNSAGQSSATTDSDDYTQEEQTQLKFAGNDGRMYSDAMSFSELQAQQREFEILQAIAHRASKSAPHNTARRTTTAGTKRKASDAVAATHSSPHSRSKSVVMKKTASPSPFDFDFPGSDEESSSSSSSSSVQEDTRAKSMSLKDVVAQERELARLRKENGKKTGQTAPPKKKPAAKQPPAAPKSSVSKPAASKPAAPKPSFSFFGPQKSGNLIDATKWSSSEPSGDEEEEAEEYKPKASSQRTSSVDDSFSESDDENISDDEYYVPSKTKSHDKSPAQHASQHAKSAKATKGKKTNGSKKSSKSKTKAGKSKTRPSSTKSEAQVPPPAQAGVFSDKLARPRTAKDTVMHSTVWRNVCFDTAPPNLLPLDSSVALPFQSESDRPLLTYDVDGDLRSKCKLLPRFGNSASVLVSDEPEQVVTQEDMDTRVTELIQRELPRIRACHQRKTTAILTEARSKVRTYLAAQEMLREQWQHARLENKRLAEVDTLDRSLLNQMKQERLTQVLSVGYVNVWGEAVSVEEKLFPQDVNQLPCIRPLSRCTAYIGLKENVRVEDDPILRYMPYFGDNDDGGDIDVAWYDAIAPKDSNLSTGLDGEVNEYLLRLVVRECGTSEKVFTALKKVPGFGQAYSDYSEIKKLDDSTRLAARRIKEAKELISSKPASFPLAKVATLEPALSDVKDAEKSLEERFSPPPTYFDSNLSRSHANRGYGLGLRSTDDYTELLVTYRDMFCRMCYDYHCLEHGIQHPLPSHRVDPTNPPLHLSAVALAAQTKREQQQEDDDREASDRTPESATSTASPPVDTPDSGSCTADENSKHEETRSHSEEVQADEDVTMEHGSTEVYYETATDEEVTITGEQHEARRSSRALTRISTLASRSLTKQAVRPSRRKQSRPQRVQVYPQVADESEYLDDSHYARVTSIVKKSLKAEEKCSSECWKDESTKCGAGTESVPDELKCASVSDTELVLLRKLRFIIGNNPCIISSMVNSTTCKEVGAFLESERQKKPNRTSSMDDMPLSPDARSGSNGRKRARTSRSSNNRILLNRTRNNRLKDKGANHEYEPCNHEGACDTTGCSCMTRDHTCDKACSCSRDCPNRFPGCRCSLGNCRTKACPCFVAARECNPDLCVTCGASEVAALIFDEERKNMSALELGICCNVNILRGLHKKIGVAYSTTHGWGAFALEPIKRGEFIYEYHGALLSQDEAERRGSIYDKMTISFLFDVDDDSVVDAIRKGNKSKFANHSAVAKKCKGKVLTVGGEHRISIWAQQDIAKGEELFFDYGYHGETAPDWSQLRIKGSARHGTKKKTEVEDKKSQH</sequence>
<dbReference type="InterPro" id="IPR046341">
    <property type="entry name" value="SET_dom_sf"/>
</dbReference>
<reference evidence="10 11" key="1">
    <citation type="journal article" date="2006" name="Science">
        <title>Phytophthora genome sequences uncover evolutionary origins and mechanisms of pathogenesis.</title>
        <authorList>
            <person name="Tyler B.M."/>
            <person name="Tripathy S."/>
            <person name="Zhang X."/>
            <person name="Dehal P."/>
            <person name="Jiang R.H."/>
            <person name="Aerts A."/>
            <person name="Arredondo F.D."/>
            <person name="Baxter L."/>
            <person name="Bensasson D."/>
            <person name="Beynon J.L."/>
            <person name="Chapman J."/>
            <person name="Damasceno C.M."/>
            <person name="Dorrance A.E."/>
            <person name="Dou D."/>
            <person name="Dickerman A.W."/>
            <person name="Dubchak I.L."/>
            <person name="Garbelotto M."/>
            <person name="Gijzen M."/>
            <person name="Gordon S.G."/>
            <person name="Govers F."/>
            <person name="Grunwald N.J."/>
            <person name="Huang W."/>
            <person name="Ivors K.L."/>
            <person name="Jones R.W."/>
            <person name="Kamoun S."/>
            <person name="Krampis K."/>
            <person name="Lamour K.H."/>
            <person name="Lee M.K."/>
            <person name="McDonald W.H."/>
            <person name="Medina M."/>
            <person name="Meijer H.J."/>
            <person name="Nordberg E.K."/>
            <person name="Maclean D.J."/>
            <person name="Ospina-Giraldo M.D."/>
            <person name="Morris P.F."/>
            <person name="Phuntumart V."/>
            <person name="Putnam N.H."/>
            <person name="Rash S."/>
            <person name="Rose J.K."/>
            <person name="Sakihama Y."/>
            <person name="Salamov A.A."/>
            <person name="Savidor A."/>
            <person name="Scheuring C.F."/>
            <person name="Smith B.M."/>
            <person name="Sobral B.W."/>
            <person name="Terry A."/>
            <person name="Torto-Alalibo T.A."/>
            <person name="Win J."/>
            <person name="Xu Z."/>
            <person name="Zhang H."/>
            <person name="Grigoriev I.V."/>
            <person name="Rokhsar D.S."/>
            <person name="Boore J.L."/>
        </authorList>
    </citation>
    <scope>NUCLEOTIDE SEQUENCE [LARGE SCALE GENOMIC DNA]</scope>
    <source>
        <strain evidence="10 11">P6497</strain>
    </source>
</reference>
<evidence type="ECO:0000313" key="11">
    <source>
        <dbReference type="Proteomes" id="UP000002640"/>
    </source>
</evidence>
<organism evidence="10 11">
    <name type="scientific">Phytophthora sojae (strain P6497)</name>
    <name type="common">Soybean stem and root rot agent</name>
    <name type="synonym">Phytophthora megasperma f. sp. glycines</name>
    <dbReference type="NCBI Taxonomy" id="1094619"/>
    <lineage>
        <taxon>Eukaryota</taxon>
        <taxon>Sar</taxon>
        <taxon>Stramenopiles</taxon>
        <taxon>Oomycota</taxon>
        <taxon>Peronosporomycetes</taxon>
        <taxon>Peronosporales</taxon>
        <taxon>Peronosporaceae</taxon>
        <taxon>Phytophthora</taxon>
    </lineage>
</organism>
<dbReference type="PROSITE" id="PS51633">
    <property type="entry name" value="CXC"/>
    <property type="match status" value="1"/>
</dbReference>
<keyword evidence="1" id="KW-0489">Methyltransferase</keyword>
<dbReference type="Gene3D" id="2.170.270.10">
    <property type="entry name" value="SET domain"/>
    <property type="match status" value="1"/>
</dbReference>
<feature type="compositionally biased region" description="Low complexity" evidence="7">
    <location>
        <begin position="217"/>
        <end position="226"/>
    </location>
</feature>
<dbReference type="PANTHER" id="PTHR45747:SF4">
    <property type="entry name" value="HISTONE-LYSINE N-METHYLTRANSFERASE E(Z)"/>
    <property type="match status" value="1"/>
</dbReference>
<keyword evidence="11" id="KW-1185">Reference proteome</keyword>
<dbReference type="SMART" id="SM00317">
    <property type="entry name" value="SET"/>
    <property type="match status" value="1"/>
</dbReference>
<dbReference type="InterPro" id="IPR026489">
    <property type="entry name" value="CXC_dom"/>
</dbReference>
<dbReference type="GO" id="GO:0032259">
    <property type="term" value="P:methylation"/>
    <property type="evidence" value="ECO:0007669"/>
    <property type="project" value="UniProtKB-KW"/>
</dbReference>
<dbReference type="PANTHER" id="PTHR45747">
    <property type="entry name" value="HISTONE-LYSINE N-METHYLTRANSFERASE E(Z)"/>
    <property type="match status" value="1"/>
</dbReference>
<dbReference type="InterPro" id="IPR041355">
    <property type="entry name" value="Pre-SET_CXC"/>
</dbReference>
<feature type="domain" description="SET" evidence="8">
    <location>
        <begin position="1273"/>
        <end position="1389"/>
    </location>
</feature>
<dbReference type="KEGG" id="psoj:PHYSODRAFT_487397"/>
<accession>G4Z0T2</accession>
<evidence type="ECO:0000259" key="9">
    <source>
        <dbReference type="PROSITE" id="PS51633"/>
    </source>
</evidence>
<dbReference type="SMR" id="G4Z0T2"/>
<dbReference type="Pfam" id="PF00856">
    <property type="entry name" value="SET"/>
    <property type="match status" value="1"/>
</dbReference>
<dbReference type="PROSITE" id="PS50280">
    <property type="entry name" value="SET"/>
    <property type="match status" value="1"/>
</dbReference>
<feature type="domain" description="CXC" evidence="9">
    <location>
        <begin position="1154"/>
        <end position="1254"/>
    </location>
</feature>
<evidence type="ECO:0000259" key="8">
    <source>
        <dbReference type="PROSITE" id="PS50280"/>
    </source>
</evidence>
<dbReference type="InterPro" id="IPR033467">
    <property type="entry name" value="Tesmin/TSO1-like_CXC"/>
</dbReference>
<dbReference type="SMART" id="SM01114">
    <property type="entry name" value="CXC"/>
    <property type="match status" value="1"/>
</dbReference>
<keyword evidence="2" id="KW-0808">Transferase</keyword>
<evidence type="ECO:0000256" key="6">
    <source>
        <dbReference type="ARBA" id="ARBA00048568"/>
    </source>
</evidence>
<dbReference type="CDD" id="cd10519">
    <property type="entry name" value="SET_EZH"/>
    <property type="match status" value="1"/>
</dbReference>
<dbReference type="GO" id="GO:0140951">
    <property type="term" value="F:histone H3K27 trimethyltransferase activity"/>
    <property type="evidence" value="ECO:0007669"/>
    <property type="project" value="UniProtKB-EC"/>
</dbReference>
<dbReference type="RefSeq" id="XP_009521676.1">
    <property type="nucleotide sequence ID" value="XM_009523381.1"/>
</dbReference>
<evidence type="ECO:0000256" key="7">
    <source>
        <dbReference type="SAM" id="MobiDB-lite"/>
    </source>
</evidence>
<feature type="compositionally biased region" description="Low complexity" evidence="7">
    <location>
        <begin position="1142"/>
        <end position="1154"/>
    </location>
</feature>
<feature type="compositionally biased region" description="Basic and acidic residues" evidence="7">
    <location>
        <begin position="256"/>
        <end position="271"/>
    </location>
</feature>
<dbReference type="InterPro" id="IPR001214">
    <property type="entry name" value="SET_dom"/>
</dbReference>
<comment type="catalytic activity">
    <reaction evidence="6">
        <text>L-lysyl(27)-[histone H3] + 3 S-adenosyl-L-methionine = N(6),N(6),N(6)-trimethyl-L-lysyl(27)-[histone H3] + 3 S-adenosyl-L-homocysteine + 3 H(+)</text>
        <dbReference type="Rhea" id="RHEA:60292"/>
        <dbReference type="Rhea" id="RHEA-COMP:15535"/>
        <dbReference type="Rhea" id="RHEA-COMP:15548"/>
        <dbReference type="ChEBI" id="CHEBI:15378"/>
        <dbReference type="ChEBI" id="CHEBI:29969"/>
        <dbReference type="ChEBI" id="CHEBI:57856"/>
        <dbReference type="ChEBI" id="CHEBI:59789"/>
        <dbReference type="ChEBI" id="CHEBI:61961"/>
        <dbReference type="EC" id="2.1.1.356"/>
    </reaction>
</comment>
<feature type="region of interest" description="Disordered" evidence="7">
    <location>
        <begin position="1110"/>
        <end position="1156"/>
    </location>
</feature>
<gene>
    <name evidence="10" type="ORF">PHYSODRAFT_487397</name>
</gene>
<keyword evidence="4" id="KW-0805">Transcription regulation</keyword>
<feature type="region of interest" description="Disordered" evidence="7">
    <location>
        <begin position="165"/>
        <end position="450"/>
    </location>
</feature>
<dbReference type="STRING" id="1094619.G4Z0T2"/>
<evidence type="ECO:0000256" key="2">
    <source>
        <dbReference type="ARBA" id="ARBA00022679"/>
    </source>
</evidence>
<dbReference type="Pfam" id="PF18264">
    <property type="entry name" value="preSET_CXC"/>
    <property type="match status" value="1"/>
</dbReference>
<dbReference type="GO" id="GO:0003682">
    <property type="term" value="F:chromatin binding"/>
    <property type="evidence" value="ECO:0007669"/>
    <property type="project" value="TreeGrafter"/>
</dbReference>
<feature type="region of interest" description="Disordered" evidence="7">
    <location>
        <begin position="879"/>
        <end position="945"/>
    </location>
</feature>
<dbReference type="GO" id="GO:0031507">
    <property type="term" value="P:heterochromatin formation"/>
    <property type="evidence" value="ECO:0007669"/>
    <property type="project" value="TreeGrafter"/>
</dbReference>
<feature type="compositionally biased region" description="Low complexity" evidence="7">
    <location>
        <begin position="285"/>
        <end position="310"/>
    </location>
</feature>
<protein>
    <recommendedName>
        <fullName evidence="12">Polycomb-like protein</fullName>
    </recommendedName>
</protein>
<feature type="region of interest" description="Disordered" evidence="7">
    <location>
        <begin position="1"/>
        <end position="143"/>
    </location>
</feature>
<feature type="compositionally biased region" description="Low complexity" evidence="7">
    <location>
        <begin position="347"/>
        <end position="358"/>
    </location>
</feature>
<evidence type="ECO:0000256" key="4">
    <source>
        <dbReference type="ARBA" id="ARBA00023015"/>
    </source>
</evidence>
<dbReference type="SUPFAM" id="SSF82199">
    <property type="entry name" value="SET domain"/>
    <property type="match status" value="1"/>
</dbReference>
<feature type="region of interest" description="Disordered" evidence="7">
    <location>
        <begin position="1404"/>
        <end position="1424"/>
    </location>
</feature>
<dbReference type="GeneID" id="20656148"/>
<dbReference type="InParanoid" id="G4Z0T2"/>
<feature type="compositionally biased region" description="Basic residues" evidence="7">
    <location>
        <begin position="98"/>
        <end position="113"/>
    </location>
</feature>
<feature type="compositionally biased region" description="Acidic residues" evidence="7">
    <location>
        <begin position="359"/>
        <end position="373"/>
    </location>
</feature>